<evidence type="ECO:0000256" key="1">
    <source>
        <dbReference type="ARBA" id="ARBA00008027"/>
    </source>
</evidence>
<dbReference type="eggNOG" id="COG0760">
    <property type="taxonomic scope" value="Bacteria"/>
</dbReference>
<comment type="similarity">
    <text evidence="1">Belongs to the NifZ family.</text>
</comment>
<keyword evidence="2" id="KW-0535">Nitrogen fixation</keyword>
<dbReference type="EMBL" id="CP003154">
    <property type="protein sequence ID" value="AFL76106.1"/>
    <property type="molecule type" value="Genomic_DNA"/>
</dbReference>
<proteinExistence type="inferred from homology"/>
<dbReference type="AlphaFoldDB" id="I3YGI8"/>
<keyword evidence="4" id="KW-1185">Reference proteome</keyword>
<dbReference type="Proteomes" id="UP000006062">
    <property type="component" value="Chromosome"/>
</dbReference>
<name>I3YGI8_THIV6</name>
<organism evidence="3 4">
    <name type="scientific">Thiocystis violascens (strain ATCC 17096 / DSM 198 / 6111)</name>
    <name type="common">Chromatium violascens</name>
    <dbReference type="NCBI Taxonomy" id="765911"/>
    <lineage>
        <taxon>Bacteria</taxon>
        <taxon>Pseudomonadati</taxon>
        <taxon>Pseudomonadota</taxon>
        <taxon>Gammaproteobacteria</taxon>
        <taxon>Chromatiales</taxon>
        <taxon>Chromatiaceae</taxon>
        <taxon>Thiocystis</taxon>
    </lineage>
</organism>
<dbReference type="RefSeq" id="WP_014780486.1">
    <property type="nucleotide sequence ID" value="NC_018012.1"/>
</dbReference>
<dbReference type="Pfam" id="PF04319">
    <property type="entry name" value="NifZ"/>
    <property type="match status" value="1"/>
</dbReference>
<sequence>MRPQYEFGDAVRVVRNVRNDGTYPGESTGALLIRRGSTGFVRDVGTFLQDQMIYTVHFLDSDRVVGCREEELQPADAPWTPSRFEFRDKVATSRPLGIQGRVLVRQGEIGEVIRVVRDHPGEVAYHVHFPDRNTLVVPESALTEVEAVIDTAEESPHRPAPSPTP</sequence>
<evidence type="ECO:0000313" key="3">
    <source>
        <dbReference type="EMBL" id="AFL76106.1"/>
    </source>
</evidence>
<accession>I3YGI8</accession>
<evidence type="ECO:0000256" key="2">
    <source>
        <dbReference type="ARBA" id="ARBA00023231"/>
    </source>
</evidence>
<protein>
    <submittedName>
        <fullName evidence="3">NifZ domain-containing protein</fullName>
    </submittedName>
</protein>
<dbReference type="HOGENOM" id="CLU_127611_0_0_6"/>
<dbReference type="GO" id="GO:0009399">
    <property type="term" value="P:nitrogen fixation"/>
    <property type="evidence" value="ECO:0007669"/>
    <property type="project" value="InterPro"/>
</dbReference>
<dbReference type="InterPro" id="IPR007415">
    <property type="entry name" value="Nitrogenase_MoFe_mat_NifZ"/>
</dbReference>
<gene>
    <name evidence="3" type="ordered locus">Thivi_4293</name>
</gene>
<reference evidence="3 4" key="1">
    <citation type="submission" date="2012-06" db="EMBL/GenBank/DDBJ databases">
        <title>Complete sequence of Thiocystis violascens DSM 198.</title>
        <authorList>
            <consortium name="US DOE Joint Genome Institute"/>
            <person name="Lucas S."/>
            <person name="Han J."/>
            <person name="Lapidus A."/>
            <person name="Cheng J.-F."/>
            <person name="Goodwin L."/>
            <person name="Pitluck S."/>
            <person name="Peters L."/>
            <person name="Ovchinnikova G."/>
            <person name="Teshima H."/>
            <person name="Detter J.C."/>
            <person name="Han C."/>
            <person name="Tapia R."/>
            <person name="Land M."/>
            <person name="Hauser L."/>
            <person name="Kyrpides N."/>
            <person name="Ivanova N."/>
            <person name="Pagani I."/>
            <person name="Vogl K."/>
            <person name="Liu Z."/>
            <person name="Frigaard N.-U."/>
            <person name="Bryant D."/>
            <person name="Woyke T."/>
        </authorList>
    </citation>
    <scope>NUCLEOTIDE SEQUENCE [LARGE SCALE GENOMIC DNA]</scope>
    <source>
        <strain evidence="4">ATCC 17096 / DSM 198 / 6111</strain>
    </source>
</reference>
<dbReference type="KEGG" id="tvi:Thivi_4293"/>
<dbReference type="OrthoDB" id="9801083at2"/>
<evidence type="ECO:0000313" key="4">
    <source>
        <dbReference type="Proteomes" id="UP000006062"/>
    </source>
</evidence>
<dbReference type="STRING" id="765911.Thivi_4293"/>